<keyword evidence="3 7" id="KW-0812">Transmembrane</keyword>
<feature type="compositionally biased region" description="Low complexity" evidence="6">
    <location>
        <begin position="927"/>
        <end position="939"/>
    </location>
</feature>
<feature type="compositionally biased region" description="Basic and acidic residues" evidence="6">
    <location>
        <begin position="892"/>
        <end position="916"/>
    </location>
</feature>
<keyword evidence="4 7" id="KW-1133">Transmembrane helix</keyword>
<feature type="compositionally biased region" description="Acidic residues" evidence="6">
    <location>
        <begin position="1023"/>
        <end position="1035"/>
    </location>
</feature>
<evidence type="ECO:0000256" key="5">
    <source>
        <dbReference type="ARBA" id="ARBA00023136"/>
    </source>
</evidence>
<gene>
    <name evidence="10" type="ORF">NKR19_g4833</name>
</gene>
<evidence type="ECO:0000259" key="8">
    <source>
        <dbReference type="PROSITE" id="PS51380"/>
    </source>
</evidence>
<proteinExistence type="inferred from homology"/>
<feature type="transmembrane region" description="Helical" evidence="7">
    <location>
        <begin position="537"/>
        <end position="557"/>
    </location>
</feature>
<feature type="region of interest" description="Disordered" evidence="6">
    <location>
        <begin position="300"/>
        <end position="333"/>
    </location>
</feature>
<dbReference type="InterPro" id="IPR004342">
    <property type="entry name" value="EXS_C"/>
</dbReference>
<protein>
    <submittedName>
        <fullName evidence="10">EXS family protein</fullName>
    </submittedName>
</protein>
<dbReference type="GO" id="GO:0016036">
    <property type="term" value="P:cellular response to phosphate starvation"/>
    <property type="evidence" value="ECO:0007669"/>
    <property type="project" value="TreeGrafter"/>
</dbReference>
<dbReference type="GO" id="GO:0006817">
    <property type="term" value="P:phosphate ion transport"/>
    <property type="evidence" value="ECO:0007669"/>
    <property type="project" value="TreeGrafter"/>
</dbReference>
<name>A0AA38RMR4_9PEZI</name>
<comment type="caution">
    <text evidence="10">The sequence shown here is derived from an EMBL/GenBank/DDBJ whole genome shotgun (WGS) entry which is preliminary data.</text>
</comment>
<evidence type="ECO:0000313" key="11">
    <source>
        <dbReference type="Proteomes" id="UP001174691"/>
    </source>
</evidence>
<evidence type="ECO:0000256" key="2">
    <source>
        <dbReference type="ARBA" id="ARBA00009665"/>
    </source>
</evidence>
<sequence length="1062" mass="120438">MKFAKELEQDLVPEWRVKYLNYKAGKKYVKAVARAIHRANGTPYLPGRRGDMPPHTPSITRVQSQRILELQREDEQVNESSPLRSSPAPLGRAKAGSGVKGAATPAQPIPARGERDALSDTSNIRALMQYGSFVPTPPSPSPIGTPTERSVFELPAPAIKVPSKPSESPRPTATLRRSVGRLALRRSVSTHGGEGHQQQQQARPPDGTLGPHGSPFTPRERLVRMFTTGSNLARRASAVSIGMENFNEVRERERELFAFLDSELDKVETFYKQKEEQAGKRLAELREQLHEMRNRRIEEIAEAKRRKEQGNGYSSHDLHEPDSGNGNGTGLGIGKSISTGWMDPIKDKLFKPGPNSKALARMPRTPAMGPGRSAPENRDYSRRPVDQDVPYRTAKRKLKLALQEFYRGLELLKSYALLNRTAFRKLNKKYDKAVNARPPYRYMNEKVNKAWFVNSDVLDNHINVVEDLYARYFEKGNHKVAAGKLRSFSKRADQSASSFRSGLLVGVGAVFTVQGLAFGADLLLHAEDPVMRVHTGYLLQIYGGYFLMLYLFALFCLDCRVWTSNKINYPFIFEFDLREHLDWRQVAEFPSFFLLLFGIFIWLNFSQYGSPAMYLYYPVILIGLSLAVLFFPAPILRYKSRRWFLYAHWRLFFAGLYPVEFRDFFLGDIYCSLTYAMSNIELFFCLYATYWGDPEQCNSSHSRLLGFLSTLPGIWRAFQCIRRYYDTRNVFPHLVNCGKYIMTITAAVCLSLYRVENSRANLALFITFSTINGIYTSIWDLFMDFSLLQPHSHHPFLRDVTALRQKWPYYMIMVLDPILRFSWVFYAIFTHDTQHSTICSFLVAFAEVTRRGMWTLFRVENEHCTNVASYRASRDVPLPYHLEAATAATTEEDQHPSLEADAVHGEGRGGRMEPGEAHAAVAGLTPRSTATTTAGRSTGVEVERQRTGGERRPSGAAEEGGTTPPEFEGTVRRRRADTIGRKSIARIMADAHRQDFEKRRKPAGDQGRGRRGSEAVDEGLHSDDDDEEEDDDDESGSMLEERMEVREAEGFVRRGGKGSDEE</sequence>
<dbReference type="Pfam" id="PF03124">
    <property type="entry name" value="EXS"/>
    <property type="match status" value="1"/>
</dbReference>
<feature type="transmembrane region" description="Helical" evidence="7">
    <location>
        <begin position="673"/>
        <end position="692"/>
    </location>
</feature>
<feature type="compositionally biased region" description="Basic and acidic residues" evidence="6">
    <location>
        <begin position="989"/>
        <end position="998"/>
    </location>
</feature>
<keyword evidence="11" id="KW-1185">Reference proteome</keyword>
<dbReference type="PROSITE" id="PS51380">
    <property type="entry name" value="EXS"/>
    <property type="match status" value="1"/>
</dbReference>
<feature type="transmembrane region" description="Helical" evidence="7">
    <location>
        <begin position="731"/>
        <end position="753"/>
    </location>
</feature>
<evidence type="ECO:0000256" key="1">
    <source>
        <dbReference type="ARBA" id="ARBA00004141"/>
    </source>
</evidence>
<feature type="domain" description="SPX" evidence="9">
    <location>
        <begin position="1"/>
        <end position="444"/>
    </location>
</feature>
<reference evidence="10" key="1">
    <citation type="submission" date="2022-07" db="EMBL/GenBank/DDBJ databases">
        <title>Fungi with potential for degradation of polypropylene.</title>
        <authorList>
            <person name="Gostincar C."/>
        </authorList>
    </citation>
    <scope>NUCLEOTIDE SEQUENCE</scope>
    <source>
        <strain evidence="10">EXF-13287</strain>
    </source>
</reference>
<comment type="subcellular location">
    <subcellularLocation>
        <location evidence="1">Membrane</location>
        <topology evidence="1">Multi-pass membrane protein</topology>
    </subcellularLocation>
</comment>
<dbReference type="Pfam" id="PF03105">
    <property type="entry name" value="SPX"/>
    <property type="match status" value="1"/>
</dbReference>
<dbReference type="CDD" id="cd14475">
    <property type="entry name" value="SPX_SYG1_like"/>
    <property type="match status" value="1"/>
</dbReference>
<feature type="region of interest" description="Disordered" evidence="6">
    <location>
        <begin position="156"/>
        <end position="218"/>
    </location>
</feature>
<feature type="transmembrane region" description="Helical" evidence="7">
    <location>
        <begin position="760"/>
        <end position="778"/>
    </location>
</feature>
<dbReference type="InterPro" id="IPR004331">
    <property type="entry name" value="SPX_dom"/>
</dbReference>
<feature type="transmembrane region" description="Helical" evidence="7">
    <location>
        <begin position="615"/>
        <end position="636"/>
    </location>
</feature>
<comment type="similarity">
    <text evidence="2">Belongs to the SYG1 (TC 2.A.94) family.</text>
</comment>
<feature type="transmembrane region" description="Helical" evidence="7">
    <location>
        <begin position="807"/>
        <end position="829"/>
    </location>
</feature>
<evidence type="ECO:0000259" key="9">
    <source>
        <dbReference type="PROSITE" id="PS51382"/>
    </source>
</evidence>
<dbReference type="PANTHER" id="PTHR10783">
    <property type="entry name" value="XENOTROPIC AND POLYTROPIC RETROVIRUS RECEPTOR 1-RELATED"/>
    <property type="match status" value="1"/>
</dbReference>
<feature type="compositionally biased region" description="Low complexity" evidence="6">
    <location>
        <begin position="959"/>
        <end position="968"/>
    </location>
</feature>
<dbReference type="GO" id="GO:0000822">
    <property type="term" value="F:inositol hexakisphosphate binding"/>
    <property type="evidence" value="ECO:0007669"/>
    <property type="project" value="TreeGrafter"/>
</dbReference>
<feature type="region of interest" description="Disordered" evidence="6">
    <location>
        <begin position="352"/>
        <end position="384"/>
    </location>
</feature>
<evidence type="ECO:0000256" key="4">
    <source>
        <dbReference type="ARBA" id="ARBA00022989"/>
    </source>
</evidence>
<evidence type="ECO:0000256" key="3">
    <source>
        <dbReference type="ARBA" id="ARBA00022692"/>
    </source>
</evidence>
<dbReference type="PROSITE" id="PS51382">
    <property type="entry name" value="SPX"/>
    <property type="match status" value="1"/>
</dbReference>
<keyword evidence="5 7" id="KW-0472">Membrane</keyword>
<feature type="domain" description="EXS" evidence="8">
    <location>
        <begin position="696"/>
        <end position="890"/>
    </location>
</feature>
<dbReference type="Proteomes" id="UP001174691">
    <property type="component" value="Unassembled WGS sequence"/>
</dbReference>
<feature type="region of interest" description="Disordered" evidence="6">
    <location>
        <begin position="888"/>
        <end position="1062"/>
    </location>
</feature>
<feature type="compositionally biased region" description="Basic and acidic residues" evidence="6">
    <location>
        <begin position="1039"/>
        <end position="1062"/>
    </location>
</feature>
<evidence type="ECO:0000313" key="10">
    <source>
        <dbReference type="EMBL" id="KAJ9151602.1"/>
    </source>
</evidence>
<feature type="region of interest" description="Disordered" evidence="6">
    <location>
        <begin position="72"/>
        <end position="116"/>
    </location>
</feature>
<feature type="transmembrane region" description="Helical" evidence="7">
    <location>
        <begin position="499"/>
        <end position="517"/>
    </location>
</feature>
<dbReference type="PANTHER" id="PTHR10783:SF103">
    <property type="entry name" value="SOLUTE CARRIER FAMILY 53 MEMBER 1"/>
    <property type="match status" value="1"/>
</dbReference>
<feature type="transmembrane region" description="Helical" evidence="7">
    <location>
        <begin position="586"/>
        <end position="603"/>
    </location>
</feature>
<dbReference type="EMBL" id="JANBVN010000062">
    <property type="protein sequence ID" value="KAJ9151602.1"/>
    <property type="molecule type" value="Genomic_DNA"/>
</dbReference>
<feature type="compositionally biased region" description="Basic and acidic residues" evidence="6">
    <location>
        <begin position="300"/>
        <end position="309"/>
    </location>
</feature>
<evidence type="ECO:0000256" key="7">
    <source>
        <dbReference type="SAM" id="Phobius"/>
    </source>
</evidence>
<dbReference type="GO" id="GO:0005794">
    <property type="term" value="C:Golgi apparatus"/>
    <property type="evidence" value="ECO:0007669"/>
    <property type="project" value="TreeGrafter"/>
</dbReference>
<dbReference type="AlphaFoldDB" id="A0AA38RMR4"/>
<dbReference type="GO" id="GO:0005886">
    <property type="term" value="C:plasma membrane"/>
    <property type="evidence" value="ECO:0007669"/>
    <property type="project" value="TreeGrafter"/>
</dbReference>
<organism evidence="10 11">
    <name type="scientific">Coniochaeta hoffmannii</name>
    <dbReference type="NCBI Taxonomy" id="91930"/>
    <lineage>
        <taxon>Eukaryota</taxon>
        <taxon>Fungi</taxon>
        <taxon>Dikarya</taxon>
        <taxon>Ascomycota</taxon>
        <taxon>Pezizomycotina</taxon>
        <taxon>Sordariomycetes</taxon>
        <taxon>Sordariomycetidae</taxon>
        <taxon>Coniochaetales</taxon>
        <taxon>Coniochaetaceae</taxon>
        <taxon>Coniochaeta</taxon>
    </lineage>
</organism>
<feature type="compositionally biased region" description="Basic and acidic residues" evidence="6">
    <location>
        <begin position="1007"/>
        <end position="1022"/>
    </location>
</feature>
<evidence type="ECO:0000256" key="6">
    <source>
        <dbReference type="SAM" id="MobiDB-lite"/>
    </source>
</evidence>
<feature type="compositionally biased region" description="Basic and acidic residues" evidence="6">
    <location>
        <begin position="941"/>
        <end position="953"/>
    </location>
</feature>
<feature type="compositionally biased region" description="Basic and acidic residues" evidence="6">
    <location>
        <begin position="375"/>
        <end position="384"/>
    </location>
</feature>
<accession>A0AA38RMR4</accession>